<dbReference type="Proteomes" id="UP000299102">
    <property type="component" value="Unassembled WGS sequence"/>
</dbReference>
<dbReference type="AlphaFoldDB" id="A0A4C1ZH64"/>
<gene>
    <name evidence="2" type="ORF">EVAR_57380_1</name>
</gene>
<evidence type="ECO:0000313" key="2">
    <source>
        <dbReference type="EMBL" id="GBP86259.1"/>
    </source>
</evidence>
<sequence>MADIPQSAGSRIFVNARDAPRAHGLRRARVRVRTAARTIQQFNDRFGSSWRRARPADGSGRPRRAGTGARPARKARAAGRHSRVIGAGRAPAPAAAVEFGNEYLPTTPELCRPRGRPLRVNTGFRLVGRLAFLLFSSELGNGLQT</sequence>
<evidence type="ECO:0000256" key="1">
    <source>
        <dbReference type="SAM" id="MobiDB-lite"/>
    </source>
</evidence>
<evidence type="ECO:0000313" key="3">
    <source>
        <dbReference type="Proteomes" id="UP000299102"/>
    </source>
</evidence>
<protein>
    <submittedName>
        <fullName evidence="2">Uncharacterized protein</fullName>
    </submittedName>
</protein>
<reference evidence="2 3" key="1">
    <citation type="journal article" date="2019" name="Commun. Biol.">
        <title>The bagworm genome reveals a unique fibroin gene that provides high tensile strength.</title>
        <authorList>
            <person name="Kono N."/>
            <person name="Nakamura H."/>
            <person name="Ohtoshi R."/>
            <person name="Tomita M."/>
            <person name="Numata K."/>
            <person name="Arakawa K."/>
        </authorList>
    </citation>
    <scope>NUCLEOTIDE SEQUENCE [LARGE SCALE GENOMIC DNA]</scope>
</reference>
<accession>A0A4C1ZH64</accession>
<dbReference type="EMBL" id="BGZK01001782">
    <property type="protein sequence ID" value="GBP86259.1"/>
    <property type="molecule type" value="Genomic_DNA"/>
</dbReference>
<feature type="region of interest" description="Disordered" evidence="1">
    <location>
        <begin position="46"/>
        <end position="82"/>
    </location>
</feature>
<feature type="compositionally biased region" description="Basic residues" evidence="1">
    <location>
        <begin position="71"/>
        <end position="82"/>
    </location>
</feature>
<organism evidence="2 3">
    <name type="scientific">Eumeta variegata</name>
    <name type="common">Bagworm moth</name>
    <name type="synonym">Eumeta japonica</name>
    <dbReference type="NCBI Taxonomy" id="151549"/>
    <lineage>
        <taxon>Eukaryota</taxon>
        <taxon>Metazoa</taxon>
        <taxon>Ecdysozoa</taxon>
        <taxon>Arthropoda</taxon>
        <taxon>Hexapoda</taxon>
        <taxon>Insecta</taxon>
        <taxon>Pterygota</taxon>
        <taxon>Neoptera</taxon>
        <taxon>Endopterygota</taxon>
        <taxon>Lepidoptera</taxon>
        <taxon>Glossata</taxon>
        <taxon>Ditrysia</taxon>
        <taxon>Tineoidea</taxon>
        <taxon>Psychidae</taxon>
        <taxon>Oiketicinae</taxon>
        <taxon>Eumeta</taxon>
    </lineage>
</organism>
<proteinExistence type="predicted"/>
<name>A0A4C1ZH64_EUMVA</name>
<comment type="caution">
    <text evidence="2">The sequence shown here is derived from an EMBL/GenBank/DDBJ whole genome shotgun (WGS) entry which is preliminary data.</text>
</comment>
<keyword evidence="3" id="KW-1185">Reference proteome</keyword>